<dbReference type="PANTHER" id="PTHR38111">
    <property type="entry name" value="ZN(2)-C6 FUNGAL-TYPE DOMAIN-CONTAINING PROTEIN-RELATED"/>
    <property type="match status" value="1"/>
</dbReference>
<reference evidence="1 2" key="1">
    <citation type="journal article" date="2023" name="G3 (Bethesda)">
        <title>A chromosome-level genome assembly of Zasmidium syzygii isolated from banana leaves.</title>
        <authorList>
            <person name="van Westerhoven A.C."/>
            <person name="Mehrabi R."/>
            <person name="Talebi R."/>
            <person name="Steentjes M.B.F."/>
            <person name="Corcolon B."/>
            <person name="Chong P.A."/>
            <person name="Kema G.H.J."/>
            <person name="Seidl M.F."/>
        </authorList>
    </citation>
    <scope>NUCLEOTIDE SEQUENCE [LARGE SCALE GENOMIC DNA]</scope>
    <source>
        <strain evidence="1 2">P124</strain>
    </source>
</reference>
<keyword evidence="2" id="KW-1185">Reference proteome</keyword>
<dbReference type="EMBL" id="JAXOVC010000004">
    <property type="protein sequence ID" value="KAK4502275.1"/>
    <property type="molecule type" value="Genomic_DNA"/>
</dbReference>
<proteinExistence type="predicted"/>
<gene>
    <name evidence="1" type="ORF">PRZ48_005700</name>
</gene>
<protein>
    <submittedName>
        <fullName evidence="1">Uncharacterized protein</fullName>
    </submittedName>
</protein>
<dbReference type="InterPro" id="IPR053178">
    <property type="entry name" value="Osmoadaptation_assoc"/>
</dbReference>
<evidence type="ECO:0000313" key="1">
    <source>
        <dbReference type="EMBL" id="KAK4502275.1"/>
    </source>
</evidence>
<accession>A0ABR0EM76</accession>
<dbReference type="PANTHER" id="PTHR38111:SF2">
    <property type="entry name" value="FINGER DOMAIN PROTEIN, PUTATIVE (AFU_ORTHOLOGUE AFUA_1G01560)-RELATED"/>
    <property type="match status" value="1"/>
</dbReference>
<dbReference type="Proteomes" id="UP001305779">
    <property type="component" value="Unassembled WGS sequence"/>
</dbReference>
<name>A0ABR0EM76_ZASCE</name>
<sequence>MAGWDPIADLALESLCSTTKYYSMPQSTRRPQDLQDASEFYSKAVRDLSKRLQNPNEQFCDQVLLTISILCMVDFMAAEGSKAGSGDKALAIHYEGLEKILLSRPRTMPASDFARAILYLTQVRNFHISLASGQSAKFDDAYFLTMSPSSLLPVRDGLVKLRQLSWHTFTALPRLISYVRALRSPSGTEDKRWITARAVALAEELLLLEDEEAENNALHRLRVVPTEDDEDRQIVRFSFDFATLEEMLAALAYWQGRLLVIRLRRFLQSLGAPSSKPSQLLATETRTIMNTMMTWPSLLKPGAWIRRILQRNSKDFAMDDQRLSEAADVLVGGPLRKDARDSAMPVPPTGAPVTTTIRRHFAWCQTNP</sequence>
<dbReference type="Pfam" id="PF11951">
    <property type="entry name" value="Fungal_trans_2"/>
    <property type="match status" value="1"/>
</dbReference>
<evidence type="ECO:0000313" key="2">
    <source>
        <dbReference type="Proteomes" id="UP001305779"/>
    </source>
</evidence>
<dbReference type="InterPro" id="IPR021858">
    <property type="entry name" value="Fun_TF"/>
</dbReference>
<comment type="caution">
    <text evidence="1">The sequence shown here is derived from an EMBL/GenBank/DDBJ whole genome shotgun (WGS) entry which is preliminary data.</text>
</comment>
<organism evidence="1 2">
    <name type="scientific">Zasmidium cellare</name>
    <name type="common">Wine cellar mold</name>
    <name type="synonym">Racodium cellare</name>
    <dbReference type="NCBI Taxonomy" id="395010"/>
    <lineage>
        <taxon>Eukaryota</taxon>
        <taxon>Fungi</taxon>
        <taxon>Dikarya</taxon>
        <taxon>Ascomycota</taxon>
        <taxon>Pezizomycotina</taxon>
        <taxon>Dothideomycetes</taxon>
        <taxon>Dothideomycetidae</taxon>
        <taxon>Mycosphaerellales</taxon>
        <taxon>Mycosphaerellaceae</taxon>
        <taxon>Zasmidium</taxon>
    </lineage>
</organism>